<gene>
    <name evidence="3" type="ORF">OE88DRAFT_1643206</name>
</gene>
<evidence type="ECO:0000313" key="4">
    <source>
        <dbReference type="Proteomes" id="UP000305948"/>
    </source>
</evidence>
<feature type="signal peptide" evidence="2">
    <location>
        <begin position="1"/>
        <end position="20"/>
    </location>
</feature>
<sequence>MSRRLLIAVLVMACSLAVTAAPGCSEREKEGLCFQLQDPLLPGPPLTVAPQTSPLVDPQPGADGSQGAEKRAIESLGTDGTQGAEKRAVGPDTAAWALVGEPIPAADGAQGA</sequence>
<feature type="chain" id="PRO_5022725942" evidence="2">
    <location>
        <begin position="21"/>
        <end position="112"/>
    </location>
</feature>
<evidence type="ECO:0000313" key="3">
    <source>
        <dbReference type="EMBL" id="TFK53455.1"/>
    </source>
</evidence>
<keyword evidence="2" id="KW-0732">Signal</keyword>
<dbReference type="AlphaFoldDB" id="A0A5C3N8M3"/>
<evidence type="ECO:0000256" key="2">
    <source>
        <dbReference type="SAM" id="SignalP"/>
    </source>
</evidence>
<evidence type="ECO:0000256" key="1">
    <source>
        <dbReference type="SAM" id="MobiDB-lite"/>
    </source>
</evidence>
<keyword evidence="4" id="KW-1185">Reference proteome</keyword>
<reference evidence="3 4" key="1">
    <citation type="journal article" date="2019" name="Nat. Ecol. Evol.">
        <title>Megaphylogeny resolves global patterns of mushroom evolution.</title>
        <authorList>
            <person name="Varga T."/>
            <person name="Krizsan K."/>
            <person name="Foldi C."/>
            <person name="Dima B."/>
            <person name="Sanchez-Garcia M."/>
            <person name="Sanchez-Ramirez S."/>
            <person name="Szollosi G.J."/>
            <person name="Szarkandi J.G."/>
            <person name="Papp V."/>
            <person name="Albert L."/>
            <person name="Andreopoulos W."/>
            <person name="Angelini C."/>
            <person name="Antonin V."/>
            <person name="Barry K.W."/>
            <person name="Bougher N.L."/>
            <person name="Buchanan P."/>
            <person name="Buyck B."/>
            <person name="Bense V."/>
            <person name="Catcheside P."/>
            <person name="Chovatia M."/>
            <person name="Cooper J."/>
            <person name="Damon W."/>
            <person name="Desjardin D."/>
            <person name="Finy P."/>
            <person name="Geml J."/>
            <person name="Haridas S."/>
            <person name="Hughes K."/>
            <person name="Justo A."/>
            <person name="Karasinski D."/>
            <person name="Kautmanova I."/>
            <person name="Kiss B."/>
            <person name="Kocsube S."/>
            <person name="Kotiranta H."/>
            <person name="LaButti K.M."/>
            <person name="Lechner B.E."/>
            <person name="Liimatainen K."/>
            <person name="Lipzen A."/>
            <person name="Lukacs Z."/>
            <person name="Mihaltcheva S."/>
            <person name="Morgado L.N."/>
            <person name="Niskanen T."/>
            <person name="Noordeloos M.E."/>
            <person name="Ohm R.A."/>
            <person name="Ortiz-Santana B."/>
            <person name="Ovrebo C."/>
            <person name="Racz N."/>
            <person name="Riley R."/>
            <person name="Savchenko A."/>
            <person name="Shiryaev A."/>
            <person name="Soop K."/>
            <person name="Spirin V."/>
            <person name="Szebenyi C."/>
            <person name="Tomsovsky M."/>
            <person name="Tulloss R.E."/>
            <person name="Uehling J."/>
            <person name="Grigoriev I.V."/>
            <person name="Vagvolgyi C."/>
            <person name="Papp T."/>
            <person name="Martin F.M."/>
            <person name="Miettinen O."/>
            <person name="Hibbett D.S."/>
            <person name="Nagy L.G."/>
        </authorList>
    </citation>
    <scope>NUCLEOTIDE SEQUENCE [LARGE SCALE GENOMIC DNA]</scope>
    <source>
        <strain evidence="3 4">OMC1185</strain>
    </source>
</reference>
<protein>
    <submittedName>
        <fullName evidence="3">Uncharacterized protein</fullName>
    </submittedName>
</protein>
<accession>A0A5C3N8M3</accession>
<organism evidence="3 4">
    <name type="scientific">Heliocybe sulcata</name>
    <dbReference type="NCBI Taxonomy" id="5364"/>
    <lineage>
        <taxon>Eukaryota</taxon>
        <taxon>Fungi</taxon>
        <taxon>Dikarya</taxon>
        <taxon>Basidiomycota</taxon>
        <taxon>Agaricomycotina</taxon>
        <taxon>Agaricomycetes</taxon>
        <taxon>Gloeophyllales</taxon>
        <taxon>Gloeophyllaceae</taxon>
        <taxon>Heliocybe</taxon>
    </lineage>
</organism>
<dbReference type="Proteomes" id="UP000305948">
    <property type="component" value="Unassembled WGS sequence"/>
</dbReference>
<dbReference type="EMBL" id="ML213507">
    <property type="protein sequence ID" value="TFK53455.1"/>
    <property type="molecule type" value="Genomic_DNA"/>
</dbReference>
<proteinExistence type="predicted"/>
<name>A0A5C3N8M3_9AGAM</name>
<feature type="region of interest" description="Disordered" evidence="1">
    <location>
        <begin position="43"/>
        <end position="92"/>
    </location>
</feature>